<protein>
    <submittedName>
        <fullName evidence="1">Uncharacterized protein</fullName>
    </submittedName>
</protein>
<dbReference type="SUPFAM" id="SSF52540">
    <property type="entry name" value="P-loop containing nucleoside triphosphate hydrolases"/>
    <property type="match status" value="1"/>
</dbReference>
<accession>A0A397VN01</accession>
<dbReference type="EMBL" id="QKWP01000271">
    <property type="protein sequence ID" value="RIB23258.1"/>
    <property type="molecule type" value="Genomic_DNA"/>
</dbReference>
<proteinExistence type="predicted"/>
<dbReference type="InterPro" id="IPR027417">
    <property type="entry name" value="P-loop_NTPase"/>
</dbReference>
<gene>
    <name evidence="1" type="ORF">C2G38_2171826</name>
</gene>
<dbReference type="AlphaFoldDB" id="A0A397VN01"/>
<comment type="caution">
    <text evidence="1">The sequence shown here is derived from an EMBL/GenBank/DDBJ whole genome shotgun (WGS) entry which is preliminary data.</text>
</comment>
<name>A0A397VN01_9GLOM</name>
<sequence>MAYYSYINGAIFVCDISSTDILNEIKELSDEYRNEHGSYINDKVPIVIIADKNVQKIRNDILKETKNYVDDELLFDKGNTIEILKLFYNVSSRIVIRIIN</sequence>
<reference evidence="1 2" key="1">
    <citation type="submission" date="2018-06" db="EMBL/GenBank/DDBJ databases">
        <title>Comparative genomics reveals the genomic features of Rhizophagus irregularis, R. cerebriforme, R. diaphanum and Gigaspora rosea, and their symbiotic lifestyle signature.</title>
        <authorList>
            <person name="Morin E."/>
            <person name="San Clemente H."/>
            <person name="Chen E.C.H."/>
            <person name="De La Providencia I."/>
            <person name="Hainaut M."/>
            <person name="Kuo A."/>
            <person name="Kohler A."/>
            <person name="Murat C."/>
            <person name="Tang N."/>
            <person name="Roy S."/>
            <person name="Loubradou J."/>
            <person name="Henrissat B."/>
            <person name="Grigoriev I.V."/>
            <person name="Corradi N."/>
            <person name="Roux C."/>
            <person name="Martin F.M."/>
        </authorList>
    </citation>
    <scope>NUCLEOTIDE SEQUENCE [LARGE SCALE GENOMIC DNA]</scope>
    <source>
        <strain evidence="1 2">DAOM 194757</strain>
    </source>
</reference>
<dbReference type="OrthoDB" id="28357at2759"/>
<keyword evidence="2" id="KW-1185">Reference proteome</keyword>
<evidence type="ECO:0000313" key="1">
    <source>
        <dbReference type="EMBL" id="RIB23258.1"/>
    </source>
</evidence>
<dbReference type="Proteomes" id="UP000266673">
    <property type="component" value="Unassembled WGS sequence"/>
</dbReference>
<evidence type="ECO:0000313" key="2">
    <source>
        <dbReference type="Proteomes" id="UP000266673"/>
    </source>
</evidence>
<organism evidence="1 2">
    <name type="scientific">Gigaspora rosea</name>
    <dbReference type="NCBI Taxonomy" id="44941"/>
    <lineage>
        <taxon>Eukaryota</taxon>
        <taxon>Fungi</taxon>
        <taxon>Fungi incertae sedis</taxon>
        <taxon>Mucoromycota</taxon>
        <taxon>Glomeromycotina</taxon>
        <taxon>Glomeromycetes</taxon>
        <taxon>Diversisporales</taxon>
        <taxon>Gigasporaceae</taxon>
        <taxon>Gigaspora</taxon>
    </lineage>
</organism>